<evidence type="ECO:0000256" key="1">
    <source>
        <dbReference type="SAM" id="MobiDB-lite"/>
    </source>
</evidence>
<keyword evidence="3" id="KW-1185">Reference proteome</keyword>
<dbReference type="EMBL" id="VSWD01000009">
    <property type="protein sequence ID" value="KAK3093550.1"/>
    <property type="molecule type" value="Genomic_DNA"/>
</dbReference>
<gene>
    <name evidence="2" type="ORF">FSP39_017186</name>
</gene>
<name>A0AA89BT77_PINIB</name>
<accession>A0AA89BT77</accession>
<comment type="caution">
    <text evidence="2">The sequence shown here is derived from an EMBL/GenBank/DDBJ whole genome shotgun (WGS) entry which is preliminary data.</text>
</comment>
<sequence length="399" mass="44893">MVDTAIAYIELAFTINEKGHMGISRSSFLYENLETNDVCDREINELCIFDKEMGSKDREPEYYIFESDDGEKNDEQSDETCNHEEETDTASTGFDVDADNCAKLLVENAPKEYSNESPLTELTSDFVTVTTPPRKLSSPVSLIIVAIATLPDDKIVMATQTGEIMIFDATFKFLFLREFPYKFEDVSVINTKTLAMTCGFCIHFFSLGRSNIVELSDQTIDLEYSGGTTVHSIEHLQSKLVVVCNIQTVRTIKNEPSVRFFDIRGHHSQTIPIPSLKNPCKMKCSPNGKLIFLCDSLSKTIVCLKNKGTILWTLADDKVPRDIVLARNSIYVLYEDTTEVVGLSMTTGKTKARAEMPSSLKNLPCKLEYQKEKKQLIACSEEIYVGDPNIIFPLKIKKI</sequence>
<feature type="region of interest" description="Disordered" evidence="1">
    <location>
        <begin position="65"/>
        <end position="95"/>
    </location>
</feature>
<dbReference type="Proteomes" id="UP001186944">
    <property type="component" value="Unassembled WGS sequence"/>
</dbReference>
<reference evidence="2" key="1">
    <citation type="submission" date="2019-08" db="EMBL/GenBank/DDBJ databases">
        <title>The improved chromosome-level genome for the pearl oyster Pinctada fucata martensii using PacBio sequencing and Hi-C.</title>
        <authorList>
            <person name="Zheng Z."/>
        </authorList>
    </citation>
    <scope>NUCLEOTIDE SEQUENCE</scope>
    <source>
        <strain evidence="2">ZZ-2019</strain>
        <tissue evidence="2">Adductor muscle</tissue>
    </source>
</reference>
<dbReference type="AlphaFoldDB" id="A0AA89BT77"/>
<dbReference type="SUPFAM" id="SSF50969">
    <property type="entry name" value="YVTN repeat-like/Quinoprotein amine dehydrogenase"/>
    <property type="match status" value="1"/>
</dbReference>
<dbReference type="InterPro" id="IPR011044">
    <property type="entry name" value="Quino_amine_DH_bsu"/>
</dbReference>
<protein>
    <submittedName>
        <fullName evidence="2">Uncharacterized protein</fullName>
    </submittedName>
</protein>
<proteinExistence type="predicted"/>
<feature type="compositionally biased region" description="Acidic residues" evidence="1">
    <location>
        <begin position="66"/>
        <end position="78"/>
    </location>
</feature>
<organism evidence="2 3">
    <name type="scientific">Pinctada imbricata</name>
    <name type="common">Atlantic pearl-oyster</name>
    <name type="synonym">Pinctada martensii</name>
    <dbReference type="NCBI Taxonomy" id="66713"/>
    <lineage>
        <taxon>Eukaryota</taxon>
        <taxon>Metazoa</taxon>
        <taxon>Spiralia</taxon>
        <taxon>Lophotrochozoa</taxon>
        <taxon>Mollusca</taxon>
        <taxon>Bivalvia</taxon>
        <taxon>Autobranchia</taxon>
        <taxon>Pteriomorphia</taxon>
        <taxon>Pterioida</taxon>
        <taxon>Pterioidea</taxon>
        <taxon>Pteriidae</taxon>
        <taxon>Pinctada</taxon>
    </lineage>
</organism>
<evidence type="ECO:0000313" key="3">
    <source>
        <dbReference type="Proteomes" id="UP001186944"/>
    </source>
</evidence>
<evidence type="ECO:0000313" key="2">
    <source>
        <dbReference type="EMBL" id="KAK3093550.1"/>
    </source>
</evidence>